<gene>
    <name evidence="2" type="ORF">OM076_22530</name>
</gene>
<organism evidence="2 3">
    <name type="scientific">Solirubrobacter ginsenosidimutans</name>
    <dbReference type="NCBI Taxonomy" id="490573"/>
    <lineage>
        <taxon>Bacteria</taxon>
        <taxon>Bacillati</taxon>
        <taxon>Actinomycetota</taxon>
        <taxon>Thermoleophilia</taxon>
        <taxon>Solirubrobacterales</taxon>
        <taxon>Solirubrobacteraceae</taxon>
        <taxon>Solirubrobacter</taxon>
    </lineage>
</organism>
<dbReference type="Pfam" id="PF09347">
    <property type="entry name" value="DUF1989"/>
    <property type="match status" value="1"/>
</dbReference>
<feature type="domain" description="DUF1989" evidence="1">
    <location>
        <begin position="5"/>
        <end position="167"/>
    </location>
</feature>
<accession>A0A9X3S347</accession>
<evidence type="ECO:0000259" key="1">
    <source>
        <dbReference type="Pfam" id="PF09347"/>
    </source>
</evidence>
<dbReference type="Proteomes" id="UP001149140">
    <property type="component" value="Unassembled WGS sequence"/>
</dbReference>
<keyword evidence="3" id="KW-1185">Reference proteome</keyword>
<proteinExistence type="predicted"/>
<protein>
    <submittedName>
        <fullName evidence="2">Urea carboxylase-associated family protein</fullName>
    </submittedName>
</protein>
<dbReference type="PANTHER" id="PTHR31527">
    <property type="entry name" value="RE64534P"/>
    <property type="match status" value="1"/>
</dbReference>
<evidence type="ECO:0000313" key="2">
    <source>
        <dbReference type="EMBL" id="MDA0163067.1"/>
    </source>
</evidence>
<dbReference type="AlphaFoldDB" id="A0A9X3S347"/>
<reference evidence="2" key="1">
    <citation type="submission" date="2022-10" db="EMBL/GenBank/DDBJ databases">
        <title>The WGS of Solirubrobacter ginsenosidimutans DSM 21036.</title>
        <authorList>
            <person name="Jiang Z."/>
        </authorList>
    </citation>
    <scope>NUCLEOTIDE SEQUENCE</scope>
    <source>
        <strain evidence="2">DSM 21036</strain>
    </source>
</reference>
<dbReference type="InterPro" id="IPR018959">
    <property type="entry name" value="DUF1989"/>
</dbReference>
<dbReference type="RefSeq" id="WP_270042308.1">
    <property type="nucleotide sequence ID" value="NZ_JAPDOD010000022.1"/>
</dbReference>
<name>A0A9X3S347_9ACTN</name>
<comment type="caution">
    <text evidence="2">The sequence shown here is derived from an EMBL/GenBank/DDBJ whole genome shotgun (WGS) entry which is preliminary data.</text>
</comment>
<dbReference type="EMBL" id="JAPDOD010000022">
    <property type="protein sequence ID" value="MDA0163067.1"/>
    <property type="molecule type" value="Genomic_DNA"/>
</dbReference>
<sequence length="194" mass="20879">MALQRIPARTAVAVRVARGERVRVVNTHGQQVVDTWAFVDPAAEWMSMEHSRLHMGRVNPRVGDTFVTNRRRPVLTLIEDTSGGVHDTLLAACDIYRYELLGAAGHDNCTDNLHAALGELGLRAPLTPSPLNLFENAPPAADGTIVIAPPVSTPGSHVALRAELDLVIVFSACPQDMAATNGPGPRDAHFERLA</sequence>
<evidence type="ECO:0000313" key="3">
    <source>
        <dbReference type="Proteomes" id="UP001149140"/>
    </source>
</evidence>
<dbReference type="PANTHER" id="PTHR31527:SF0">
    <property type="entry name" value="RE64534P"/>
    <property type="match status" value="1"/>
</dbReference>